<comment type="caution">
    <text evidence="1">The sequence shown here is derived from an EMBL/GenBank/DDBJ whole genome shotgun (WGS) entry which is preliminary data.</text>
</comment>
<reference evidence="1" key="1">
    <citation type="journal article" date="2021" name="New Phytol.">
        <title>Evolutionary innovations through gain and loss of genes in the ectomycorrhizal Boletales.</title>
        <authorList>
            <person name="Wu G."/>
            <person name="Miyauchi S."/>
            <person name="Morin E."/>
            <person name="Kuo A."/>
            <person name="Drula E."/>
            <person name="Varga T."/>
            <person name="Kohler A."/>
            <person name="Feng B."/>
            <person name="Cao Y."/>
            <person name="Lipzen A."/>
            <person name="Daum C."/>
            <person name="Hundley H."/>
            <person name="Pangilinan J."/>
            <person name="Johnson J."/>
            <person name="Barry K."/>
            <person name="LaButti K."/>
            <person name="Ng V."/>
            <person name="Ahrendt S."/>
            <person name="Min B."/>
            <person name="Choi I.G."/>
            <person name="Park H."/>
            <person name="Plett J.M."/>
            <person name="Magnuson J."/>
            <person name="Spatafora J.W."/>
            <person name="Nagy L.G."/>
            <person name="Henrissat B."/>
            <person name="Grigoriev I.V."/>
            <person name="Yang Z.L."/>
            <person name="Xu J."/>
            <person name="Martin F.M."/>
        </authorList>
    </citation>
    <scope>NUCLEOTIDE SEQUENCE</scope>
    <source>
        <strain evidence="1">KUC20120723A-06</strain>
    </source>
</reference>
<gene>
    <name evidence="1" type="ORF">BV22DRAFT_699313</name>
</gene>
<keyword evidence="2" id="KW-1185">Reference proteome</keyword>
<organism evidence="1 2">
    <name type="scientific">Leucogyrophana mollusca</name>
    <dbReference type="NCBI Taxonomy" id="85980"/>
    <lineage>
        <taxon>Eukaryota</taxon>
        <taxon>Fungi</taxon>
        <taxon>Dikarya</taxon>
        <taxon>Basidiomycota</taxon>
        <taxon>Agaricomycotina</taxon>
        <taxon>Agaricomycetes</taxon>
        <taxon>Agaricomycetidae</taxon>
        <taxon>Boletales</taxon>
        <taxon>Boletales incertae sedis</taxon>
        <taxon>Leucogyrophana</taxon>
    </lineage>
</organism>
<name>A0ACB8B9I4_9AGAM</name>
<protein>
    <submittedName>
        <fullName evidence="1">Uncharacterized protein</fullName>
    </submittedName>
</protein>
<sequence>MLDDTKANLLLKSAKALAWDRAQKAVGNPPFSFSSSHKIADTLILKGNSVDEAANMDYVRKHTTIPVPQPRYSHLSTWLAMDLVEGKSLLECWEKQSLLMKFRIACTMRGYISQLRLLTGTIPGTVAHGRVRGILFDDSEQGPFESSTRFRQWCEMVAQSGWTSTLRYRRTIQAPENFPAPPTVGGEWPLVLTHADLNLSNIILSDDGVLWVIDWATSGFFPPWLESVAMSVYSDEPRSWRRFRWFIAGTSARYEAFWDLFITDVHRFHTR</sequence>
<evidence type="ECO:0000313" key="1">
    <source>
        <dbReference type="EMBL" id="KAH7921873.1"/>
    </source>
</evidence>
<dbReference type="Proteomes" id="UP000790709">
    <property type="component" value="Unassembled WGS sequence"/>
</dbReference>
<proteinExistence type="predicted"/>
<dbReference type="EMBL" id="MU266508">
    <property type="protein sequence ID" value="KAH7921873.1"/>
    <property type="molecule type" value="Genomic_DNA"/>
</dbReference>
<accession>A0ACB8B9I4</accession>
<evidence type="ECO:0000313" key="2">
    <source>
        <dbReference type="Proteomes" id="UP000790709"/>
    </source>
</evidence>